<accession>A0ABY6C886</accession>
<name>A0ABY6C886_9HYPH</name>
<dbReference type="EMBL" id="CP104964">
    <property type="protein sequence ID" value="UXN68078.1"/>
    <property type="molecule type" value="Genomic_DNA"/>
</dbReference>
<dbReference type="RefSeq" id="WP_262165709.1">
    <property type="nucleotide sequence ID" value="NZ_CP104964.1"/>
</dbReference>
<keyword evidence="2" id="KW-1185">Reference proteome</keyword>
<sequence>MEEYSIQALLNAPLHQFRPEDWSEWYPRVAELVHQEDAAVRDAAVERLAMGAFWAEHSSQGGPREFLAEAERRRTTWLIDVVDNASRRHADVLLSFLRVLRHRGDRSPFPEVLLPWLHELARRSPAGIPLERIEGAIVLLGGLDACEEGHLPPVLDHSSDYVRACAAHMMGRAGQGESHKPDELLDSDFIAKLTAKELSRPGIAGPYWSGADLSEVDFEGRDFDPVEWMLGIIEQRTGPEPADLPFNGLDFHIHELAADDPSAVRRLLFANRADLAVMTATEIRDEVPGMGQVLHELAEQPDSGLAVQAQVHLANYYRLRHPRADQNRIRHLSDWRAGAEVFVIRYGQPGHHTDKMVIFPNRDAVFDDVAAWSLIDAALPPDRRGDLARHYLAPYAAPTPVRLGRDELSRYASGAEISLIGAKEGHGWRRIEIWFARLFVGS</sequence>
<evidence type="ECO:0000313" key="2">
    <source>
        <dbReference type="Proteomes" id="UP001061862"/>
    </source>
</evidence>
<keyword evidence="1" id="KW-0614">Plasmid</keyword>
<gene>
    <name evidence="1" type="ORF">N8A98_00755</name>
</gene>
<geneLocation type="plasmid" evidence="1 2">
    <name>p_unnamed1</name>
</geneLocation>
<reference evidence="1 2" key="1">
    <citation type="submission" date="2022-09" db="EMBL/GenBank/DDBJ databases">
        <title>Interaction between co-microsymbionts with complementary sets of symbiotic genes in legume-rhizobium systems.</title>
        <authorList>
            <person name="Safronova V."/>
            <person name="Sazanova A."/>
            <person name="Afonin A."/>
            <person name="Chirak E."/>
        </authorList>
    </citation>
    <scope>NUCLEOTIDE SEQUENCE [LARGE SCALE GENOMIC DNA]</scope>
    <source>
        <strain evidence="1 2">A18/4-1</strain>
        <plasmid evidence="1 2">p_unnamed1</plasmid>
    </source>
</reference>
<evidence type="ECO:0000313" key="1">
    <source>
        <dbReference type="EMBL" id="UXN68078.1"/>
    </source>
</evidence>
<organism evidence="1 2">
    <name type="scientific">Devosia neptuniae</name>
    <dbReference type="NCBI Taxonomy" id="191302"/>
    <lineage>
        <taxon>Bacteria</taxon>
        <taxon>Pseudomonadati</taxon>
        <taxon>Pseudomonadota</taxon>
        <taxon>Alphaproteobacteria</taxon>
        <taxon>Hyphomicrobiales</taxon>
        <taxon>Devosiaceae</taxon>
        <taxon>Devosia</taxon>
    </lineage>
</organism>
<dbReference type="Proteomes" id="UP001061862">
    <property type="component" value="Plasmid p_unnamed1"/>
</dbReference>
<proteinExistence type="predicted"/>
<protein>
    <recommendedName>
        <fullName evidence="3">HEAT repeat domain-containing protein</fullName>
    </recommendedName>
</protein>
<evidence type="ECO:0008006" key="3">
    <source>
        <dbReference type="Google" id="ProtNLM"/>
    </source>
</evidence>